<evidence type="ECO:0000256" key="3">
    <source>
        <dbReference type="ARBA" id="ARBA00023004"/>
    </source>
</evidence>
<dbReference type="InterPro" id="IPR036400">
    <property type="entry name" value="Cyt_B5-like_heme/steroid_sf"/>
</dbReference>
<comment type="similarity">
    <text evidence="4">Belongs to the cytochrome b5 family.</text>
</comment>
<keyword evidence="3 4" id="KW-0408">Iron</keyword>
<organism evidence="6 7">
    <name type="scientific">Phakopsora pachyrhizi</name>
    <name type="common">Asian soybean rust disease fungus</name>
    <dbReference type="NCBI Taxonomy" id="170000"/>
    <lineage>
        <taxon>Eukaryota</taxon>
        <taxon>Fungi</taxon>
        <taxon>Dikarya</taxon>
        <taxon>Basidiomycota</taxon>
        <taxon>Pucciniomycotina</taxon>
        <taxon>Pucciniomycetes</taxon>
        <taxon>Pucciniales</taxon>
        <taxon>Phakopsoraceae</taxon>
        <taxon>Phakopsora</taxon>
    </lineage>
</organism>
<dbReference type="GO" id="GO:0046872">
    <property type="term" value="F:metal ion binding"/>
    <property type="evidence" value="ECO:0007669"/>
    <property type="project" value="UniProtKB-UniRule"/>
</dbReference>
<dbReference type="InterPro" id="IPR018506">
    <property type="entry name" value="Cyt_B5_heme-BS"/>
</dbReference>
<dbReference type="Gene3D" id="3.10.120.10">
    <property type="entry name" value="Cytochrome b5-like heme/steroid binding domain"/>
    <property type="match status" value="1"/>
</dbReference>
<dbReference type="GO" id="GO:0005737">
    <property type="term" value="C:cytoplasm"/>
    <property type="evidence" value="ECO:0007669"/>
    <property type="project" value="TreeGrafter"/>
</dbReference>
<sequence>MNLGIPPNLNQSIRDESLLLSNTRLDKRPAPRSSRVRLLPGFSQLDWAKLKSLGENLRGEGVTGLRRITRSELKEHRSLKDGEVWSLFNGKVYNLTSYLDFHPGGRKELMRVGGKDGTELFMKTNAWISVESMMDA</sequence>
<dbReference type="PROSITE" id="PS00191">
    <property type="entry name" value="CYTOCHROME_B5_1"/>
    <property type="match status" value="1"/>
</dbReference>
<protein>
    <submittedName>
        <fullName evidence="6">Cytochrome b5-like heme/steroid binding domain-containing protein</fullName>
    </submittedName>
</protein>
<accession>A0AAV0AGG4</accession>
<evidence type="ECO:0000256" key="2">
    <source>
        <dbReference type="ARBA" id="ARBA00022723"/>
    </source>
</evidence>
<keyword evidence="2 4" id="KW-0479">Metal-binding</keyword>
<proteinExistence type="inferred from homology"/>
<dbReference type="PANTHER" id="PTHR46237:SF1">
    <property type="entry name" value="CYTOCHROME B5 REDUCTASE 4"/>
    <property type="match status" value="1"/>
</dbReference>
<evidence type="ECO:0000256" key="4">
    <source>
        <dbReference type="RuleBase" id="RU362121"/>
    </source>
</evidence>
<evidence type="ECO:0000313" key="7">
    <source>
        <dbReference type="Proteomes" id="UP001153365"/>
    </source>
</evidence>
<reference evidence="6" key="1">
    <citation type="submission" date="2022-06" db="EMBL/GenBank/DDBJ databases">
        <authorList>
            <consortium name="SYNGENTA / RWTH Aachen University"/>
        </authorList>
    </citation>
    <scope>NUCLEOTIDE SEQUENCE</scope>
</reference>
<dbReference type="PANTHER" id="PTHR46237">
    <property type="entry name" value="CYTOCHROME B5 REDUCTASE 4 FAMILY MEMBER"/>
    <property type="match status" value="1"/>
</dbReference>
<dbReference type="GO" id="GO:0004128">
    <property type="term" value="F:cytochrome-b5 reductase activity, acting on NAD(P)H"/>
    <property type="evidence" value="ECO:0007669"/>
    <property type="project" value="TreeGrafter"/>
</dbReference>
<keyword evidence="7" id="KW-1185">Reference proteome</keyword>
<evidence type="ECO:0000313" key="6">
    <source>
        <dbReference type="EMBL" id="CAH7665739.1"/>
    </source>
</evidence>
<name>A0AAV0AGG4_PHAPC</name>
<dbReference type="InterPro" id="IPR001199">
    <property type="entry name" value="Cyt_B5-like_heme/steroid-bd"/>
</dbReference>
<feature type="domain" description="Cytochrome b5 heme-binding" evidence="5">
    <location>
        <begin position="65"/>
        <end position="121"/>
    </location>
</feature>
<evidence type="ECO:0000256" key="1">
    <source>
        <dbReference type="ARBA" id="ARBA00022617"/>
    </source>
</evidence>
<dbReference type="Pfam" id="PF00173">
    <property type="entry name" value="Cyt-b5"/>
    <property type="match status" value="1"/>
</dbReference>
<evidence type="ECO:0000259" key="5">
    <source>
        <dbReference type="PROSITE" id="PS50255"/>
    </source>
</evidence>
<dbReference type="GO" id="GO:0020037">
    <property type="term" value="F:heme binding"/>
    <property type="evidence" value="ECO:0007669"/>
    <property type="project" value="UniProtKB-UniRule"/>
</dbReference>
<dbReference type="SUPFAM" id="SSF55856">
    <property type="entry name" value="Cytochrome b5-like heme/steroid binding domain"/>
    <property type="match status" value="1"/>
</dbReference>
<comment type="caution">
    <text evidence="6">The sequence shown here is derived from an EMBL/GenBank/DDBJ whole genome shotgun (WGS) entry which is preliminary data.</text>
</comment>
<dbReference type="SMART" id="SM01117">
    <property type="entry name" value="Cyt-b5"/>
    <property type="match status" value="1"/>
</dbReference>
<dbReference type="Proteomes" id="UP001153365">
    <property type="component" value="Unassembled WGS sequence"/>
</dbReference>
<dbReference type="EMBL" id="CALTRL010000004">
    <property type="protein sequence ID" value="CAH7665739.1"/>
    <property type="molecule type" value="Genomic_DNA"/>
</dbReference>
<dbReference type="InterPro" id="IPR051872">
    <property type="entry name" value="Cytochrome_b5/Flavoprotein_Rdt"/>
</dbReference>
<gene>
    <name evidence="6" type="ORF">PPACK8108_LOCUS23</name>
</gene>
<keyword evidence="1 4" id="KW-0349">Heme</keyword>
<dbReference type="AlphaFoldDB" id="A0AAV0AGG4"/>
<dbReference type="PROSITE" id="PS50255">
    <property type="entry name" value="CYTOCHROME_B5_2"/>
    <property type="match status" value="1"/>
</dbReference>